<dbReference type="AlphaFoldDB" id="U2DSP4"/>
<name>U2DSP4_9MOLU</name>
<gene>
    <name evidence="1" type="ORF">HLPCO_002429</name>
</gene>
<reference evidence="1 2" key="1">
    <citation type="journal article" date="2011" name="J. Bacteriol.">
        <title>Genome sequence of Haloplasma contractile, an unusual contractile bacterium from a deep-sea anoxic brine lake.</title>
        <authorList>
            <person name="Antunes A."/>
            <person name="Alam I."/>
            <person name="El Dorry H."/>
            <person name="Siam R."/>
            <person name="Robertson A."/>
            <person name="Bajic V.B."/>
            <person name="Stingl U."/>
        </authorList>
    </citation>
    <scope>NUCLEOTIDE SEQUENCE [LARGE SCALE GENOMIC DNA]</scope>
    <source>
        <strain evidence="1 2">SSD-17B</strain>
    </source>
</reference>
<keyword evidence="2" id="KW-1185">Reference proteome</keyword>
<sequence>MYMKNWVDRICEDYDITKYQLGKLTGLRDTWYGNCARRGTKLQNIKFNNALKIANILGISAERLLERYGEKEEIKHRIKI</sequence>
<organism evidence="1 2">
    <name type="scientific">Haloplasma contractile SSD-17B</name>
    <dbReference type="NCBI Taxonomy" id="1033810"/>
    <lineage>
        <taxon>Bacteria</taxon>
        <taxon>Bacillati</taxon>
        <taxon>Mycoplasmatota</taxon>
        <taxon>Mollicutes</taxon>
        <taxon>Haloplasmatales</taxon>
        <taxon>Haloplasmataceae</taxon>
        <taxon>Haloplasma</taxon>
    </lineage>
</organism>
<reference evidence="1 2" key="2">
    <citation type="journal article" date="2013" name="PLoS ONE">
        <title>INDIGO - INtegrated Data Warehouse of MIcrobial GenOmes with Examples from the Red Sea Extremophiles.</title>
        <authorList>
            <person name="Alam I."/>
            <person name="Antunes A."/>
            <person name="Kamau A.A."/>
            <person name="Ba Alawi W."/>
            <person name="Kalkatawi M."/>
            <person name="Stingl U."/>
            <person name="Bajic V.B."/>
        </authorList>
    </citation>
    <scope>NUCLEOTIDE SEQUENCE [LARGE SCALE GENOMIC DNA]</scope>
    <source>
        <strain evidence="1 2">SSD-17B</strain>
    </source>
</reference>
<evidence type="ECO:0000313" key="2">
    <source>
        <dbReference type="Proteomes" id="UP000005707"/>
    </source>
</evidence>
<evidence type="ECO:0000313" key="1">
    <source>
        <dbReference type="EMBL" id="ERJ11517.1"/>
    </source>
</evidence>
<protein>
    <submittedName>
        <fullName evidence="1">Uncharacterized protein</fullName>
    </submittedName>
</protein>
<dbReference type="Proteomes" id="UP000005707">
    <property type="component" value="Unassembled WGS sequence"/>
</dbReference>
<dbReference type="InParanoid" id="U2DSP4"/>
<accession>U2DSP4</accession>
<comment type="caution">
    <text evidence="1">The sequence shown here is derived from an EMBL/GenBank/DDBJ whole genome shotgun (WGS) entry which is preliminary data.</text>
</comment>
<proteinExistence type="predicted"/>
<dbReference type="EMBL" id="AFNU02000010">
    <property type="protein sequence ID" value="ERJ11517.1"/>
    <property type="molecule type" value="Genomic_DNA"/>
</dbReference>